<dbReference type="Pfam" id="PF09677">
    <property type="entry name" value="TrbI_Ftype"/>
    <property type="match status" value="1"/>
</dbReference>
<dbReference type="EMBL" id="RMVG01000050">
    <property type="protein sequence ID" value="RPD91634.1"/>
    <property type="molecule type" value="Genomic_DNA"/>
</dbReference>
<organism evidence="1 2">
    <name type="scientific">Candidatus Pantoea deserta</name>
    <dbReference type="NCBI Taxonomy" id="1869313"/>
    <lineage>
        <taxon>Bacteria</taxon>
        <taxon>Pseudomonadati</taxon>
        <taxon>Pseudomonadota</taxon>
        <taxon>Gammaproteobacteria</taxon>
        <taxon>Enterobacterales</taxon>
        <taxon>Erwiniaceae</taxon>
        <taxon>Pantoea</taxon>
    </lineage>
</organism>
<comment type="caution">
    <text evidence="1">The sequence shown here is derived from an EMBL/GenBank/DDBJ whole genome shotgun (WGS) entry which is preliminary data.</text>
</comment>
<accession>A0A3N4N5Q1</accession>
<keyword evidence="2" id="KW-1185">Reference proteome</keyword>
<sequence>MNTKHLVTCCGLSVALSVGVCAAAWFLWLKPPALVTFDMKGMTNALIRQTAKLDLTDDQRKALLTRFDRSVTTATAEYASEHDAAILVSPAVVTGLPDATPEIQARLAELMKAGNPQQ</sequence>
<dbReference type="OrthoDB" id="6540494at2"/>
<dbReference type="RefSeq" id="WP_123803256.1">
    <property type="nucleotide sequence ID" value="NZ_RMVG01000050.1"/>
</dbReference>
<dbReference type="InterPro" id="IPR014115">
    <property type="entry name" value="TrbI_Ftype"/>
</dbReference>
<gene>
    <name evidence="1" type="ORF">BBB56_23345</name>
</gene>
<dbReference type="AlphaFoldDB" id="A0A3N4N5Q1"/>
<reference evidence="1 2" key="1">
    <citation type="submission" date="2018-11" db="EMBL/GenBank/DDBJ databases">
        <title>Whole genome sequencing of Pantoea sp. RIT388.</title>
        <authorList>
            <person name="Gan H.M."/>
            <person name="Hudson A.O."/>
        </authorList>
    </citation>
    <scope>NUCLEOTIDE SEQUENCE [LARGE SCALE GENOMIC DNA]</scope>
    <source>
        <strain evidence="1 2">RIT388</strain>
    </source>
</reference>
<name>A0A3N4N5Q1_9GAMM</name>
<dbReference type="Proteomes" id="UP000281332">
    <property type="component" value="Unassembled WGS sequence"/>
</dbReference>
<evidence type="ECO:0000313" key="2">
    <source>
        <dbReference type="Proteomes" id="UP000281332"/>
    </source>
</evidence>
<proteinExistence type="predicted"/>
<evidence type="ECO:0008006" key="3">
    <source>
        <dbReference type="Google" id="ProtNLM"/>
    </source>
</evidence>
<evidence type="ECO:0000313" key="1">
    <source>
        <dbReference type="EMBL" id="RPD91634.1"/>
    </source>
</evidence>
<protein>
    <recommendedName>
        <fullName evidence="3">Type-F conjugative transfer system protein TrbI</fullName>
    </recommendedName>
</protein>